<dbReference type="AlphaFoldDB" id="A0AAJ4IBB3"/>
<dbReference type="EMBL" id="CP065217">
    <property type="protein sequence ID" value="QPL53684.1"/>
    <property type="molecule type" value="Genomic_DNA"/>
</dbReference>
<evidence type="ECO:0000313" key="1">
    <source>
        <dbReference type="EMBL" id="QPL53684.1"/>
    </source>
</evidence>
<reference evidence="1 2" key="1">
    <citation type="submission" date="2020-11" db="EMBL/GenBank/DDBJ databases">
        <title>Complete and Circularized Genome Assembly of a human isolate of Vibrio navarrensis biotype pommerensis with MiSeq and MinION Sequence Data.</title>
        <authorList>
            <person name="Schwartz K."/>
            <person name="Borowiak M."/>
            <person name="Deneke C."/>
            <person name="Balau V."/>
            <person name="Metelmann C."/>
            <person name="Strauch E."/>
        </authorList>
    </citation>
    <scope>NUCLEOTIDE SEQUENCE [LARGE SCALE GENOMIC DNA]</scope>
    <source>
        <strain evidence="1 2">20-VB00237</strain>
    </source>
</reference>
<dbReference type="Proteomes" id="UP000594435">
    <property type="component" value="Chromosome 1"/>
</dbReference>
<sequence length="53" mass="6114">MKHLRLQQQQLLKLVQTLLEVIIAVNVKQTDDMEVGTQEKAEHIEMTVIMAVQ</sequence>
<gene>
    <name evidence="1" type="ORF">I3X05_00415</name>
</gene>
<proteinExistence type="predicted"/>
<organism evidence="1 2">
    <name type="scientific">Vibrio navarrensis</name>
    <dbReference type="NCBI Taxonomy" id="29495"/>
    <lineage>
        <taxon>Bacteria</taxon>
        <taxon>Pseudomonadati</taxon>
        <taxon>Pseudomonadota</taxon>
        <taxon>Gammaproteobacteria</taxon>
        <taxon>Vibrionales</taxon>
        <taxon>Vibrionaceae</taxon>
        <taxon>Vibrio</taxon>
    </lineage>
</organism>
<name>A0AAJ4IBB3_9VIBR</name>
<evidence type="ECO:0000313" key="2">
    <source>
        <dbReference type="Proteomes" id="UP000594435"/>
    </source>
</evidence>
<accession>A0AAJ4IBB3</accession>
<protein>
    <submittedName>
        <fullName evidence="1">Uncharacterized protein</fullName>
    </submittedName>
</protein>
<dbReference type="RefSeq" id="WP_337970889.1">
    <property type="nucleotide sequence ID" value="NZ_CP065217.1"/>
</dbReference>